<feature type="compositionally biased region" description="Acidic residues" evidence="1">
    <location>
        <begin position="1393"/>
        <end position="1405"/>
    </location>
</feature>
<feature type="compositionally biased region" description="Basic and acidic residues" evidence="1">
    <location>
        <begin position="708"/>
        <end position="721"/>
    </location>
</feature>
<feature type="compositionally biased region" description="Polar residues" evidence="1">
    <location>
        <begin position="1144"/>
        <end position="1157"/>
    </location>
</feature>
<feature type="compositionally biased region" description="Polar residues" evidence="1">
    <location>
        <begin position="767"/>
        <end position="778"/>
    </location>
</feature>
<feature type="compositionally biased region" description="Basic and acidic residues" evidence="1">
    <location>
        <begin position="557"/>
        <end position="582"/>
    </location>
</feature>
<feature type="compositionally biased region" description="Basic and acidic residues" evidence="1">
    <location>
        <begin position="964"/>
        <end position="975"/>
    </location>
</feature>
<dbReference type="Gene3D" id="1.10.287.700">
    <property type="entry name" value="Helix hairpin bin"/>
    <property type="match status" value="1"/>
</dbReference>
<feature type="compositionally biased region" description="Basic and acidic residues" evidence="1">
    <location>
        <begin position="1158"/>
        <end position="1169"/>
    </location>
</feature>
<feature type="compositionally biased region" description="Polar residues" evidence="1">
    <location>
        <begin position="1560"/>
        <end position="1571"/>
    </location>
</feature>
<feature type="compositionally biased region" description="Basic and acidic residues" evidence="1">
    <location>
        <begin position="1244"/>
        <end position="1256"/>
    </location>
</feature>
<accession>A0A8S1EEQ1</accession>
<feature type="compositionally biased region" description="Basic and acidic residues" evidence="1">
    <location>
        <begin position="394"/>
        <end position="425"/>
    </location>
</feature>
<feature type="region of interest" description="Disordered" evidence="1">
    <location>
        <begin position="125"/>
        <end position="199"/>
    </location>
</feature>
<feature type="region of interest" description="Disordered" evidence="1">
    <location>
        <begin position="1393"/>
        <end position="1419"/>
    </location>
</feature>
<feature type="compositionally biased region" description="Acidic residues" evidence="1">
    <location>
        <begin position="1835"/>
        <end position="1850"/>
    </location>
</feature>
<feature type="compositionally biased region" description="Basic and acidic residues" evidence="1">
    <location>
        <begin position="2079"/>
        <end position="2093"/>
    </location>
</feature>
<keyword evidence="3" id="KW-1185">Reference proteome</keyword>
<name>A0A8S1EEQ1_9PELO</name>
<feature type="compositionally biased region" description="Basic and acidic residues" evidence="1">
    <location>
        <begin position="1310"/>
        <end position="1325"/>
    </location>
</feature>
<feature type="compositionally biased region" description="Basic and acidic residues" evidence="1">
    <location>
        <begin position="1406"/>
        <end position="1419"/>
    </location>
</feature>
<protein>
    <recommendedName>
        <fullName evidence="4">Reticulon-like protein</fullName>
    </recommendedName>
</protein>
<feature type="compositionally biased region" description="Basic and acidic residues" evidence="1">
    <location>
        <begin position="1762"/>
        <end position="1775"/>
    </location>
</feature>
<feature type="compositionally biased region" description="Basic and acidic residues" evidence="1">
    <location>
        <begin position="2215"/>
        <end position="2228"/>
    </location>
</feature>
<dbReference type="SUPFAM" id="SSF58113">
    <property type="entry name" value="Apolipoprotein A-I"/>
    <property type="match status" value="1"/>
</dbReference>
<feature type="compositionally biased region" description="Basic and acidic residues" evidence="1">
    <location>
        <begin position="28"/>
        <end position="41"/>
    </location>
</feature>
<feature type="compositionally biased region" description="Basic and acidic residues" evidence="1">
    <location>
        <begin position="2433"/>
        <end position="2443"/>
    </location>
</feature>
<feature type="region of interest" description="Disordered" evidence="1">
    <location>
        <begin position="73"/>
        <end position="93"/>
    </location>
</feature>
<feature type="region of interest" description="Disordered" evidence="1">
    <location>
        <begin position="876"/>
        <end position="906"/>
    </location>
</feature>
<feature type="compositionally biased region" description="Low complexity" evidence="1">
    <location>
        <begin position="1132"/>
        <end position="1143"/>
    </location>
</feature>
<feature type="compositionally biased region" description="Basic and acidic residues" evidence="1">
    <location>
        <begin position="891"/>
        <end position="906"/>
    </location>
</feature>
<feature type="compositionally biased region" description="Basic and acidic residues" evidence="1">
    <location>
        <begin position="1264"/>
        <end position="1295"/>
    </location>
</feature>
<organism evidence="2 3">
    <name type="scientific">Caenorhabditis bovis</name>
    <dbReference type="NCBI Taxonomy" id="2654633"/>
    <lineage>
        <taxon>Eukaryota</taxon>
        <taxon>Metazoa</taxon>
        <taxon>Ecdysozoa</taxon>
        <taxon>Nematoda</taxon>
        <taxon>Chromadorea</taxon>
        <taxon>Rhabditida</taxon>
        <taxon>Rhabditina</taxon>
        <taxon>Rhabditomorpha</taxon>
        <taxon>Rhabditoidea</taxon>
        <taxon>Rhabditidae</taxon>
        <taxon>Peloderinae</taxon>
        <taxon>Caenorhabditis</taxon>
    </lineage>
</organism>
<feature type="compositionally biased region" description="Low complexity" evidence="1">
    <location>
        <begin position="995"/>
        <end position="1005"/>
    </location>
</feature>
<feature type="compositionally biased region" description="Basic and acidic residues" evidence="1">
    <location>
        <begin position="1450"/>
        <end position="1470"/>
    </location>
</feature>
<feature type="compositionally biased region" description="Polar residues" evidence="1">
    <location>
        <begin position="2233"/>
        <end position="2253"/>
    </location>
</feature>
<dbReference type="Proteomes" id="UP000494206">
    <property type="component" value="Unassembled WGS sequence"/>
</dbReference>
<feature type="compositionally biased region" description="Polar residues" evidence="1">
    <location>
        <begin position="2169"/>
        <end position="2178"/>
    </location>
</feature>
<feature type="compositionally biased region" description="Basic and acidic residues" evidence="1">
    <location>
        <begin position="752"/>
        <end position="766"/>
    </location>
</feature>
<feature type="compositionally biased region" description="Basic and acidic residues" evidence="1">
    <location>
        <begin position="627"/>
        <end position="681"/>
    </location>
</feature>
<feature type="compositionally biased region" description="Polar residues" evidence="1">
    <location>
        <begin position="429"/>
        <end position="441"/>
    </location>
</feature>
<sequence>MVEEESIPDEIDDEIERVFAEFAQPGTENKHEKDQSQHDDDGNSQTQITTSIDLVFRQPTNVNYELVYYSSDHQPKPMVEQDSSDPEPSIHENFTALLPDVDDYSTDDQFEAIVLPRVTSKLANAKLEDEEESEAQTERKLQHLEEASQEEKSNPSESFEVMDSLKLDEDAKQQEDDEEKEGNIAEILNVDAHKTTQEDTGEIQEELLKNVAVKEETVLNRHSADILDMPKETSGDVETVQAFEKIEETDGAQTEPIVEIQNAANVEESALQENQENDSFDNKQPAEPLACADSIQKPPKILQTVEDAEFVEFPQENQQIILAGDDQNDSMKEKPEIIEHSDQSPIIGISNEPWECEANSENNASMAAETSSEDFDSSTTVIHPSEIGNQQTESVKDKAEVQKDIESPQIPESKEESQSESKPQFEQENTPNTHSVPSIENSEAVIPVEKTELISQQDQSSLINDEEAKDRAQTADVESDEIKHQATAENETEASESAAEEAAFEEDSKENILLRNSADEDIQQTMEPRHSYSMKEKTPGGEAENSSTLEESENTTAEEKKSSDDRLEEPQKLDENVLHDENSTNDVNTDIELTILNENTADTCLRKTDDALDEVESSAEIQNNQEINKESCEEKVDEESPNKGDDQTEHVDKIEHTDSKKEDQEAPDVEHEEKQNLESVKEMPNMSNAEHNNPILDQWHSEGLTEDSQEKKSAIDEHENTIDVTETPVIPSCSENDEQLITEENAASSLLSKDDIDGESHVETESKPITTENPTNSADVVDEQDSAALESVVQNEPIGDTKISEDFETATSRKSSIAISETGHYLKQNDLEEQQTKEVDMQELTEQFKLHIDSQEPQPGVPEQISTAIDEHIDEIQKGDSRKSSIALSEVDLKQEKEEEGEGKLEVDLENLQDQFKLHLESQEPQPTEPRQISTAADEFGVVADSDEIEDSGSRKSSITISEVDSKNVEDNKEGEADEVDVEQLNDKFKRYLETQEPQPDEPQQISTVADGNTNDEGMIGFDDIEKSVSRKDLKQDDAEGNSKDIEETNVEELEKKMSDPLESHELREISTPADGCSEKCSLDSNETKKSESRKSSIAISEVGLKQNEAEKEGNTEVDNGQLQNEFKLCMESQEPQSDQPQQITSPVDEQEGNGNNDKVDSDAIDSTHSRKSSIAISETEIEPSLKQNDVENKEIEEEKKSDNQEMEYQFKLHLESQEPRPDEPRQVSTAADEVIEKLGMNKIDTDEVRKEDSRKSSIALSEVDWKQEEKAEEEGKLEVDLKNLQDQFKLHLESQEPQPAEPRQVSTTVDDHNERNVEQDREDQNLQSIIPSETTSKYNIEPLIENQLDDFKDSSTSSNFSSVVLTESMFDLQSIGRHSEHSLPSLELINEDASAENEPGEELELEKGTKKPEISGTMLKKEDECSEVSFTFLSVDSVNIEVLTIRNSKADLSNRRTSSEQSSDEDHQDPIQGVKSCIEEDVVLREKAIPTESAANSAVSDTDLEFRKKNESNETIHELKTVVEESVNAEDCTENSSDGTEMVGEKIEEPANKPLEATENISIPDQTNPTFVVEDEPDGGVTTNLVFHNETQETITSTLTPEFVPTEELTASEVEQDEEIAVLEKPQPLNEAQIPAKTFIEMETDIKKHDQTPVDSDGSRASEPDTIIENLQDDEVVVSKHIVENFEAEKIQDDKDSKQFDLEQKTPNDESKKEIGPSSGIEEELIEKTPEPNNIVENVELNQEEIPNEKSTENLLLDNEQDLKSDKEETRNYSDVNDLKKTEIDEDAISVNEVMELVVEVVTSQEPEDEFRETVELVESQTLHEVSQETSEVPVDEAETNIEVSEEPTLESSKISPIENQMEKSNVIIQINDELQGLPNLVELQNDGHPFNSDASLPEPGTIDNDDTEQFDRSPDQVGVWKDVDLISLKSLKSLVAEVGCSVEEEKSPELTQESEDYVENLVEKVIDEATQEVAAVRELPQNLIKTVIVTSELKVPTEDTVLTESEIGEMKGSTPEENISRATDALDELVSTTTNIVIANEVLENALKPLKLDIVEEPDDDIKTVQNSPEAPQDPVIETKELSKADDEKSECLDSIGDLSERTIQRFNSSFDDPTLARHDSFSSISSFGERQKFRTAIENIRQDLLPFQSSVSEYFESDSNQLVSNISMDSPSDLSPNAPLQGFENPANYFANVQQSAPAQPASNDGSIDSSGYEKVDAESLEELRGNVQDPMQQSVFGSLSNERLSSPSMSHDDVMEKDYFGHDSTTAKILESPIAEEARKLVQDAVESASDYAKGHTDTKDDIAKELDNVVESADDLKDEGVDLLGDFKDNVQDTLQKTTDGLSDFVSNAAEKTQEAVHDFVQDHQVSTPEPAKNVADNLVDFGHEVSQAAHDGVETIKQDVENVHNEVDDYLRDVHRQPSPPQESEEDHIGGRSDDVPHFGQQTPEEEEDTFNRKGPLTIPELPEKYDEFSDFDTVAATGQALGAQVGAAFNEFEDEEKFEAVPRPPTPPKDISDEPVQPSVVDLGPPRKHSHAHSSTPHHSILKNSPSSTPWVDFKSVDPRG</sequence>
<feature type="region of interest" description="Disordered" evidence="1">
    <location>
        <begin position="2499"/>
        <end position="2568"/>
    </location>
</feature>
<feature type="region of interest" description="Disordered" evidence="1">
    <location>
        <begin position="2065"/>
        <end position="2093"/>
    </location>
</feature>
<evidence type="ECO:0000313" key="2">
    <source>
        <dbReference type="EMBL" id="CAB3398275.1"/>
    </source>
</evidence>
<feature type="region of interest" description="Disordered" evidence="1">
    <location>
        <begin position="1891"/>
        <end position="1915"/>
    </location>
</feature>
<feature type="region of interest" description="Disordered" evidence="1">
    <location>
        <begin position="262"/>
        <end position="286"/>
    </location>
</feature>
<feature type="region of interest" description="Disordered" evidence="1">
    <location>
        <begin position="1687"/>
        <end position="1775"/>
    </location>
</feature>
<feature type="compositionally biased region" description="Basic and acidic residues" evidence="1">
    <location>
        <begin position="136"/>
        <end position="154"/>
    </location>
</feature>
<feature type="compositionally biased region" description="Polar residues" evidence="1">
    <location>
        <begin position="453"/>
        <end position="463"/>
    </location>
</feature>
<dbReference type="OrthoDB" id="567788at2759"/>
<feature type="region of interest" description="Disordered" evidence="1">
    <location>
        <begin position="945"/>
        <end position="1339"/>
    </location>
</feature>
<feature type="compositionally biased region" description="Acidic residues" evidence="1">
    <location>
        <begin position="490"/>
        <end position="508"/>
    </location>
</feature>
<feature type="compositionally biased region" description="Polar residues" evidence="1">
    <location>
        <begin position="1006"/>
        <end position="1016"/>
    </location>
</feature>
<feature type="region of interest" description="Disordered" evidence="1">
    <location>
        <begin position="23"/>
        <end position="51"/>
    </location>
</feature>
<feature type="compositionally biased region" description="Basic and acidic residues" evidence="1">
    <location>
        <begin position="1687"/>
        <end position="1716"/>
    </location>
</feature>
<evidence type="ECO:0000256" key="1">
    <source>
        <dbReference type="SAM" id="MobiDB-lite"/>
    </source>
</evidence>
<feature type="compositionally biased region" description="Basic and acidic residues" evidence="1">
    <location>
        <begin position="527"/>
        <end position="539"/>
    </location>
</feature>
<feature type="compositionally biased region" description="Low complexity" evidence="1">
    <location>
        <begin position="357"/>
        <end position="370"/>
    </location>
</feature>
<dbReference type="EMBL" id="CADEPM010000001">
    <property type="protein sequence ID" value="CAB3398275.1"/>
    <property type="molecule type" value="Genomic_DNA"/>
</dbReference>
<feature type="region of interest" description="Disordered" evidence="1">
    <location>
        <begin position="1526"/>
        <end position="1580"/>
    </location>
</feature>
<feature type="compositionally biased region" description="Basic and acidic residues" evidence="1">
    <location>
        <begin position="985"/>
        <end position="994"/>
    </location>
</feature>
<feature type="compositionally biased region" description="Basic and acidic residues" evidence="1">
    <location>
        <begin position="1024"/>
        <end position="1069"/>
    </location>
</feature>
<gene>
    <name evidence="2" type="ORF">CBOVIS_LOCUS1563</name>
</gene>
<feature type="region of interest" description="Disordered" evidence="1">
    <location>
        <begin position="1450"/>
        <end position="1474"/>
    </location>
</feature>
<comment type="caution">
    <text evidence="2">The sequence shown here is derived from an EMBL/GenBank/DDBJ whole genome shotgun (WGS) entry which is preliminary data.</text>
</comment>
<evidence type="ECO:0000313" key="3">
    <source>
        <dbReference type="Proteomes" id="UP000494206"/>
    </source>
</evidence>
<feature type="region of interest" description="Disordered" evidence="1">
    <location>
        <begin position="2410"/>
        <end position="2470"/>
    </location>
</feature>
<feature type="compositionally biased region" description="Basic and acidic residues" evidence="1">
    <location>
        <begin position="1189"/>
        <end position="1226"/>
    </location>
</feature>
<feature type="region of interest" description="Disordered" evidence="1">
    <location>
        <begin position="1821"/>
        <end position="1854"/>
    </location>
</feature>
<evidence type="ECO:0008006" key="4">
    <source>
        <dbReference type="Google" id="ProtNLM"/>
    </source>
</evidence>
<feature type="region of interest" description="Disordered" evidence="1">
    <location>
        <begin position="1644"/>
        <end position="1675"/>
    </location>
</feature>
<feature type="region of interest" description="Disordered" evidence="1">
    <location>
        <begin position="2169"/>
        <end position="2260"/>
    </location>
</feature>
<feature type="compositionally biased region" description="Polar residues" evidence="1">
    <location>
        <begin position="1821"/>
        <end position="1832"/>
    </location>
</feature>
<feature type="compositionally biased region" description="Basic and acidic residues" evidence="1">
    <location>
        <begin position="163"/>
        <end position="174"/>
    </location>
</feature>
<proteinExistence type="predicted"/>
<feature type="compositionally biased region" description="Basic and acidic residues" evidence="1">
    <location>
        <begin position="1077"/>
        <end position="1095"/>
    </location>
</feature>
<feature type="compositionally biased region" description="Basic and acidic residues" evidence="1">
    <location>
        <begin position="1645"/>
        <end position="1664"/>
    </location>
</feature>
<feature type="compositionally biased region" description="Polar residues" evidence="1">
    <location>
        <begin position="2194"/>
        <end position="2213"/>
    </location>
</feature>
<feature type="compositionally biased region" description="Polar residues" evidence="1">
    <location>
        <begin position="1326"/>
        <end position="1339"/>
    </location>
</feature>
<feature type="region of interest" description="Disordered" evidence="1">
    <location>
        <begin position="356"/>
        <end position="816"/>
    </location>
</feature>
<reference evidence="2 3" key="1">
    <citation type="submission" date="2020-04" db="EMBL/GenBank/DDBJ databases">
        <authorList>
            <person name="Laetsch R D."/>
            <person name="Stevens L."/>
            <person name="Kumar S."/>
            <person name="Blaxter L. M."/>
        </authorList>
    </citation>
    <scope>NUCLEOTIDE SEQUENCE [LARGE SCALE GENOMIC DNA]</scope>
</reference>
<feature type="compositionally biased region" description="Basic and acidic residues" evidence="1">
    <location>
        <begin position="2410"/>
        <end position="2422"/>
    </location>
</feature>